<name>A0ABC8KHP6_ERUVS</name>
<reference evidence="1 2" key="1">
    <citation type="submission" date="2022-03" db="EMBL/GenBank/DDBJ databases">
        <authorList>
            <person name="Macdonald S."/>
            <person name="Ahmed S."/>
            <person name="Newling K."/>
        </authorList>
    </citation>
    <scope>NUCLEOTIDE SEQUENCE [LARGE SCALE GENOMIC DNA]</scope>
</reference>
<evidence type="ECO:0000313" key="2">
    <source>
        <dbReference type="Proteomes" id="UP001642260"/>
    </source>
</evidence>
<comment type="caution">
    <text evidence="1">The sequence shown here is derived from an EMBL/GenBank/DDBJ whole genome shotgun (WGS) entry which is preliminary data.</text>
</comment>
<gene>
    <name evidence="1" type="ORF">ERUC_LOCUS22207</name>
</gene>
<sequence length="63" mass="7349">MKKCKYTMVRNHAAYDEEHAVMIVDFMSDPRDKVTICKMSKKVRTANDGYIVVSLQTMFTDKK</sequence>
<dbReference type="AlphaFoldDB" id="A0ABC8KHP6"/>
<accession>A0ABC8KHP6</accession>
<keyword evidence="2" id="KW-1185">Reference proteome</keyword>
<dbReference type="EMBL" id="CAKOAT010217376">
    <property type="protein sequence ID" value="CAH8356452.1"/>
    <property type="molecule type" value="Genomic_DNA"/>
</dbReference>
<dbReference type="Proteomes" id="UP001642260">
    <property type="component" value="Unassembled WGS sequence"/>
</dbReference>
<protein>
    <submittedName>
        <fullName evidence="1">Uncharacterized protein</fullName>
    </submittedName>
</protein>
<evidence type="ECO:0000313" key="1">
    <source>
        <dbReference type="EMBL" id="CAH8356452.1"/>
    </source>
</evidence>
<proteinExistence type="predicted"/>
<organism evidence="1 2">
    <name type="scientific">Eruca vesicaria subsp. sativa</name>
    <name type="common">Garden rocket</name>
    <name type="synonym">Eruca sativa</name>
    <dbReference type="NCBI Taxonomy" id="29727"/>
    <lineage>
        <taxon>Eukaryota</taxon>
        <taxon>Viridiplantae</taxon>
        <taxon>Streptophyta</taxon>
        <taxon>Embryophyta</taxon>
        <taxon>Tracheophyta</taxon>
        <taxon>Spermatophyta</taxon>
        <taxon>Magnoliopsida</taxon>
        <taxon>eudicotyledons</taxon>
        <taxon>Gunneridae</taxon>
        <taxon>Pentapetalae</taxon>
        <taxon>rosids</taxon>
        <taxon>malvids</taxon>
        <taxon>Brassicales</taxon>
        <taxon>Brassicaceae</taxon>
        <taxon>Brassiceae</taxon>
        <taxon>Eruca</taxon>
    </lineage>
</organism>